<feature type="non-terminal residue" evidence="2">
    <location>
        <position position="40"/>
    </location>
</feature>
<accession>A0A392UGK9</accession>
<proteinExistence type="predicted"/>
<organism evidence="2 3">
    <name type="scientific">Trifolium medium</name>
    <dbReference type="NCBI Taxonomy" id="97028"/>
    <lineage>
        <taxon>Eukaryota</taxon>
        <taxon>Viridiplantae</taxon>
        <taxon>Streptophyta</taxon>
        <taxon>Embryophyta</taxon>
        <taxon>Tracheophyta</taxon>
        <taxon>Spermatophyta</taxon>
        <taxon>Magnoliopsida</taxon>
        <taxon>eudicotyledons</taxon>
        <taxon>Gunneridae</taxon>
        <taxon>Pentapetalae</taxon>
        <taxon>rosids</taxon>
        <taxon>fabids</taxon>
        <taxon>Fabales</taxon>
        <taxon>Fabaceae</taxon>
        <taxon>Papilionoideae</taxon>
        <taxon>50 kb inversion clade</taxon>
        <taxon>NPAAA clade</taxon>
        <taxon>Hologalegina</taxon>
        <taxon>IRL clade</taxon>
        <taxon>Trifolieae</taxon>
        <taxon>Trifolium</taxon>
    </lineage>
</organism>
<dbReference type="EMBL" id="LXQA010805092">
    <property type="protein sequence ID" value="MCI71837.1"/>
    <property type="molecule type" value="Genomic_DNA"/>
</dbReference>
<name>A0A392UGK9_9FABA</name>
<dbReference type="AlphaFoldDB" id="A0A392UGK9"/>
<comment type="caution">
    <text evidence="2">The sequence shown here is derived from an EMBL/GenBank/DDBJ whole genome shotgun (WGS) entry which is preliminary data.</text>
</comment>
<feature type="compositionally biased region" description="Polar residues" evidence="1">
    <location>
        <begin position="7"/>
        <end position="25"/>
    </location>
</feature>
<keyword evidence="3" id="KW-1185">Reference proteome</keyword>
<evidence type="ECO:0000313" key="2">
    <source>
        <dbReference type="EMBL" id="MCI71837.1"/>
    </source>
</evidence>
<reference evidence="2 3" key="1">
    <citation type="journal article" date="2018" name="Front. Plant Sci.">
        <title>Red Clover (Trifolium pratense) and Zigzag Clover (T. medium) - A Picture of Genomic Similarities and Differences.</title>
        <authorList>
            <person name="Dluhosova J."/>
            <person name="Istvanek J."/>
            <person name="Nedelnik J."/>
            <person name="Repkova J."/>
        </authorList>
    </citation>
    <scope>NUCLEOTIDE SEQUENCE [LARGE SCALE GENOMIC DNA]</scope>
    <source>
        <strain evidence="3">cv. 10/8</strain>
        <tissue evidence="2">Leaf</tissue>
    </source>
</reference>
<evidence type="ECO:0000313" key="3">
    <source>
        <dbReference type="Proteomes" id="UP000265520"/>
    </source>
</evidence>
<sequence>MLKPPNSEGTQSETIPSSPGTSLHFDSQLGANLGAAEQRA</sequence>
<evidence type="ECO:0000256" key="1">
    <source>
        <dbReference type="SAM" id="MobiDB-lite"/>
    </source>
</evidence>
<feature type="region of interest" description="Disordered" evidence="1">
    <location>
        <begin position="1"/>
        <end position="40"/>
    </location>
</feature>
<protein>
    <submittedName>
        <fullName evidence="2">Uncharacterized protein</fullName>
    </submittedName>
</protein>
<dbReference type="Proteomes" id="UP000265520">
    <property type="component" value="Unassembled WGS sequence"/>
</dbReference>